<name>A0AAE9F9Q7_CAEBR</name>
<feature type="domain" description="Lin-15A/B-like" evidence="1">
    <location>
        <begin position="895"/>
        <end position="1010"/>
    </location>
</feature>
<evidence type="ECO:0000259" key="1">
    <source>
        <dbReference type="Pfam" id="PF25375"/>
    </source>
</evidence>
<dbReference type="PANTHER" id="PTHR22716:SF1">
    <property type="entry name" value="ETS CLASS TRANSCRIPTION FACTOR-RELATED"/>
    <property type="match status" value="1"/>
</dbReference>
<dbReference type="EMBL" id="CP092624">
    <property type="protein sequence ID" value="UMM37672.1"/>
    <property type="molecule type" value="Genomic_DNA"/>
</dbReference>
<dbReference type="InterPro" id="IPR057432">
    <property type="entry name" value="Lin-15A/B-like_dom"/>
</dbReference>
<dbReference type="Pfam" id="PF25375">
    <property type="entry name" value="Lin-15B"/>
    <property type="match status" value="5"/>
</dbReference>
<evidence type="ECO:0000313" key="2">
    <source>
        <dbReference type="EMBL" id="UMM37672.1"/>
    </source>
</evidence>
<accession>A0AAE9F9Q7</accession>
<proteinExistence type="predicted"/>
<reference evidence="2 3" key="1">
    <citation type="submission" date="2022-04" db="EMBL/GenBank/DDBJ databases">
        <title>Chromosome-level reference genomes for two strains of Caenorhabditis briggsae: an improved platform for comparative genomics.</title>
        <authorList>
            <person name="Stevens L."/>
            <person name="Andersen E."/>
        </authorList>
    </citation>
    <scope>NUCLEOTIDE SEQUENCE [LARGE SCALE GENOMIC DNA]</scope>
    <source>
        <strain evidence="2">VX34</strain>
        <tissue evidence="2">Whole-organism</tissue>
    </source>
</reference>
<sequence>MNEAIVKEEVIEEVCNFTFRNGEYVELKQEENEQKSEKLLKRGIKTETNEDFLENVGRKPKECGSKIENVSTEFSTLICKICQKRMPRNLLKFVKSDEDKIVLSENFEIKGSLGTRTSYVCYSHIQTIIDDNDKKMKLPKTPYEKLLRSFITKNKYIIKEKTRSRTCQVCHIIEDCTRLYTVSSKSVRMVIMIGCILRGTHSVEQAISYITNTNGMTCYSHCKESIDMVFEHLGVRNIEEFSKCPIHAMDDLMDERRYSQRRSHRRCNFTFKNGEYIEVKQKEIEPKPEHLQEQEIKTETIDFLKTSNRSRKNVIILWRWCPKKPILFNAKFFSMLNYSMGSNPDYVCVSHIRKIIHDMDGRVKIPGNLSDYVMRSFVRRNQYLMKGSHSRRKICNVCRVSKDRSELYQVFSKGVRMVIMIGRILRGTHSVNEAKFYMNEAVIKDEVIEKTCNFTFRNGEYVEIKQEEVELEPENLLEKEIKTETNDDFFEQNNSYEFFEEVKLKSKEKDFNIKKRFKKVGFFQCEICQKMMSRTLLKMITSEEDKTVLSEIFKLGRSLEKRTYVCLSHIQKIIDDNKGIQTSEYIMRSFISRNKCLMKNRKSRRNCKVCHMSKDLSELYHIYSKNVRIVLMVGCILSGTHSVKQAMDYTTNINAATCYSHRKESIDIIFEQLKIENKQEIFQCPVPVMGSLMDIAKKFDPNFTVDQFILAFNKLSMKRPNMNETVIKEEVIEETCNFTFKNGEYVEVKQEESEQKPEHHLKTEIRTEINDEFFENNNSGGFFEDVKPEPKESDSKIEKAFTEIGALSCKICQKRMPRKYLKWIISEDDKMLLSDIFKIEMFMEKNPTYVCVSHIQKIIDDNDGKVKFASTPIEQKLRSFITRNKKTMKGRKLRRQNCQVCHILKNRSELYEIGSKNIRMMIMTGCILRGTHSIEQAKTYATIDTAITCYSHCKESIDMVFEYLGVGSIEEFSKCPIHAMSGLIDIMNEAVIKEEVIEEEHNFTFKNGEYVEAKQEEIEQKPEYLLEKEIKTERNDDFFENNYAGGFFEDVKQEPKESDSKIEKIRMPRNLLKLIKTEDEKTVLSHIFNIEGLMEMNPTYACVSHIQKIIDDYTGNLKLVDTEFQYLLCSFMIQNKYLTKVSTSQRRYCHICRLPKELSKIHQFCSKGFRMLYFGHFLSKFSKLKQFGGAKKMNEAIVKEEVIEETCNFTFINEQEIKLETNDDFFETNEPDEFCEDVKLEPKEIDSKIEKVSTRTTQGKCQICRKRMPRSHLTLIKSEDYKTVLSGMFKIEGSLEIKLPYVCVLHIRTIIDEYDGTFEKYAGTQFEKHLRTFISKHKSLMKDRKSRKQNCRVCEMPKKRPELYEIASKNIRMLYFVHFLSKFSKLKQFGGAKKMNEAIVKEEVIEKTCNFTFINGEYVEVKQEEIEQKPEYLLEQKIKTEIKEDFFEANEPDEYFENVKLEPEEIDSTIDKVSTRTTKGKCEICQKIMPRSLLSLIKSEDYKTVLSDNFKIEGSLEIKLPYVCVSHIQIIIDYYNGKLKSPSTQSEQLLRTFISKHKTLMKFRKSRKQTCRVCHMPKTRKTELYEIASKNIRTVVMTGCILRGTHSVESAMPYIENNRGFTCFSHCKESIDMIFEYLGVRNIREFLKCPLLAMDKLMDIVKEIVSNFTLDQFLYAFNLLITKNKKFLSNL</sequence>
<gene>
    <name evidence="2" type="ORF">L5515_009362</name>
</gene>
<dbReference type="InterPro" id="IPR040129">
    <property type="entry name" value="Lin-15B-like"/>
</dbReference>
<feature type="domain" description="Lin-15A/B-like" evidence="1">
    <location>
        <begin position="393"/>
        <end position="440"/>
    </location>
</feature>
<feature type="domain" description="Lin-15A/B-like" evidence="1">
    <location>
        <begin position="165"/>
        <end position="254"/>
    </location>
</feature>
<dbReference type="PANTHER" id="PTHR22716">
    <property type="entry name" value="ETS CLASS TRANSCRIPTION FACTOR-RELATED-RELATED"/>
    <property type="match status" value="1"/>
</dbReference>
<keyword evidence="3" id="KW-1185">Reference proteome</keyword>
<feature type="domain" description="Lin-15A/B-like" evidence="1">
    <location>
        <begin position="604"/>
        <end position="718"/>
    </location>
</feature>
<dbReference type="Proteomes" id="UP000829354">
    <property type="component" value="Chromosome V"/>
</dbReference>
<feature type="domain" description="Lin-15A/B-like" evidence="1">
    <location>
        <begin position="1569"/>
        <end position="1687"/>
    </location>
</feature>
<evidence type="ECO:0000313" key="3">
    <source>
        <dbReference type="Proteomes" id="UP000829354"/>
    </source>
</evidence>
<organism evidence="2 3">
    <name type="scientific">Caenorhabditis briggsae</name>
    <dbReference type="NCBI Taxonomy" id="6238"/>
    <lineage>
        <taxon>Eukaryota</taxon>
        <taxon>Metazoa</taxon>
        <taxon>Ecdysozoa</taxon>
        <taxon>Nematoda</taxon>
        <taxon>Chromadorea</taxon>
        <taxon>Rhabditida</taxon>
        <taxon>Rhabditina</taxon>
        <taxon>Rhabditomorpha</taxon>
        <taxon>Rhabditoidea</taxon>
        <taxon>Rhabditidae</taxon>
        <taxon>Peloderinae</taxon>
        <taxon>Caenorhabditis</taxon>
    </lineage>
</organism>
<dbReference type="GO" id="GO:0040027">
    <property type="term" value="P:negative regulation of vulval development"/>
    <property type="evidence" value="ECO:0007669"/>
    <property type="project" value="InterPro"/>
</dbReference>
<protein>
    <recommendedName>
        <fullName evidence="1">Lin-15A/B-like domain-containing protein</fullName>
    </recommendedName>
</protein>